<reference evidence="2 3" key="1">
    <citation type="submission" date="2010-02" db="EMBL/GenBank/DDBJ databases">
        <authorList>
            <person name="Weinstock G."/>
            <person name="Sodergren E."/>
            <person name="Clifton S."/>
            <person name="Fulton L."/>
            <person name="Fulton B."/>
            <person name="Courtney L."/>
            <person name="Fronick C."/>
            <person name="Harrison M."/>
            <person name="Strong C."/>
            <person name="Farmer C."/>
            <person name="Delahaunty K."/>
            <person name="Markovic C."/>
            <person name="Hall O."/>
            <person name="Minx P."/>
            <person name="Tomlinson C."/>
            <person name="Mitreva M."/>
            <person name="Nelson J."/>
            <person name="Hou S."/>
            <person name="Wollam A."/>
            <person name="Pepin K.H."/>
            <person name="Johnson M."/>
            <person name="Bhonagiri V."/>
            <person name="Zhang X."/>
            <person name="Suruliraj S."/>
            <person name="Warren W."/>
            <person name="Chinwalla A."/>
            <person name="Mardis E.R."/>
            <person name="Wilson R.K."/>
        </authorList>
    </citation>
    <scope>NUCLEOTIDE SEQUENCE [LARGE SCALE GENOMIC DNA]</scope>
    <source>
        <strain evidence="2 3">ATCC 29220</strain>
    </source>
</reference>
<dbReference type="Proteomes" id="UP000003880">
    <property type="component" value="Unassembled WGS sequence"/>
</dbReference>
<name>D4B8K9_9ENTR</name>
<protein>
    <submittedName>
        <fullName evidence="2">Uncharacterized protein</fullName>
    </submittedName>
</protein>
<evidence type="ECO:0000256" key="1">
    <source>
        <dbReference type="SAM" id="MobiDB-lite"/>
    </source>
</evidence>
<organism evidence="2 3">
    <name type="scientific">Citrobacter youngae ATCC 29220</name>
    <dbReference type="NCBI Taxonomy" id="500640"/>
    <lineage>
        <taxon>Bacteria</taxon>
        <taxon>Pseudomonadati</taxon>
        <taxon>Pseudomonadota</taxon>
        <taxon>Gammaproteobacteria</taxon>
        <taxon>Enterobacterales</taxon>
        <taxon>Enterobacteriaceae</taxon>
        <taxon>Citrobacter</taxon>
        <taxon>Citrobacter freundii complex</taxon>
    </lineage>
</organism>
<evidence type="ECO:0000313" key="2">
    <source>
        <dbReference type="EMBL" id="EFE09744.1"/>
    </source>
</evidence>
<accession>D4B8K9</accession>
<feature type="region of interest" description="Disordered" evidence="1">
    <location>
        <begin position="1"/>
        <end position="20"/>
    </location>
</feature>
<comment type="caution">
    <text evidence="2">The sequence shown here is derived from an EMBL/GenBank/DDBJ whole genome shotgun (WGS) entry which is preliminary data.</text>
</comment>
<dbReference type="HOGENOM" id="CLU_197876_0_0_6"/>
<gene>
    <name evidence="2" type="ORF">CIT292_06792</name>
</gene>
<proteinExistence type="predicted"/>
<dbReference type="EMBL" id="ABWL02000003">
    <property type="protein sequence ID" value="EFE09744.1"/>
    <property type="molecule type" value="Genomic_DNA"/>
</dbReference>
<evidence type="ECO:0000313" key="3">
    <source>
        <dbReference type="Proteomes" id="UP000003880"/>
    </source>
</evidence>
<sequence length="77" mass="8869">KLPTCFRKAGRTRRDAGSGRALQGRFLAPGPVAWRNKRRVLRSNNFPAGSRDCKGRGEERPLHVHGYRCFRETMNMR</sequence>
<dbReference type="AlphaFoldDB" id="D4B8K9"/>
<feature type="non-terminal residue" evidence="2">
    <location>
        <position position="1"/>
    </location>
</feature>